<dbReference type="SUPFAM" id="SSF100895">
    <property type="entry name" value="Kazal-type serine protease inhibitors"/>
    <property type="match status" value="1"/>
</dbReference>
<dbReference type="GO" id="GO:0006811">
    <property type="term" value="P:monoatomic ion transport"/>
    <property type="evidence" value="ECO:0007669"/>
    <property type="project" value="UniProtKB-KW"/>
</dbReference>
<keyword evidence="5 12" id="KW-0812">Transmembrane</keyword>
<feature type="transmembrane region" description="Helical" evidence="12">
    <location>
        <begin position="1019"/>
        <end position="1043"/>
    </location>
</feature>
<evidence type="ECO:0000256" key="8">
    <source>
        <dbReference type="ARBA" id="ARBA00023136"/>
    </source>
</evidence>
<feature type="transmembrane region" description="Helical" evidence="12">
    <location>
        <begin position="73"/>
        <end position="94"/>
    </location>
</feature>
<feature type="transmembrane region" description="Helical" evidence="12">
    <location>
        <begin position="929"/>
        <end position="953"/>
    </location>
</feature>
<protein>
    <recommendedName>
        <fullName evidence="17">Solute carrier organic anion transporter family member</fullName>
    </recommendedName>
</protein>
<feature type="transmembrane region" description="Helical" evidence="12">
    <location>
        <begin position="333"/>
        <end position="355"/>
    </location>
</feature>
<dbReference type="Pfam" id="PF03137">
    <property type="entry name" value="OATP"/>
    <property type="match status" value="2"/>
</dbReference>
<dbReference type="NCBIfam" id="TIGR00805">
    <property type="entry name" value="oat"/>
    <property type="match status" value="2"/>
</dbReference>
<reference evidence="15" key="1">
    <citation type="submission" date="2019-04" db="EMBL/GenBank/DDBJ databases">
        <title>Genome assembly of Zosterops borbonicus 15179.</title>
        <authorList>
            <person name="Leroy T."/>
            <person name="Anselmetti Y."/>
            <person name="Tilak M.-K."/>
            <person name="Nabholz B."/>
        </authorList>
    </citation>
    <scope>NUCLEOTIDE SEQUENCE</scope>
    <source>
        <strain evidence="15">HGM_15179</strain>
        <tissue evidence="15">Muscle</tissue>
    </source>
</reference>
<feature type="transmembrane region" description="Helical" evidence="12">
    <location>
        <begin position="255"/>
        <end position="277"/>
    </location>
</feature>
<evidence type="ECO:0008006" key="17">
    <source>
        <dbReference type="Google" id="ProtNLM"/>
    </source>
</evidence>
<comment type="subcellular location">
    <subcellularLocation>
        <location evidence="1">Cell membrane</location>
        <topology evidence="1">Multi-pass membrane protein</topology>
    </subcellularLocation>
</comment>
<dbReference type="SUPFAM" id="SSF103473">
    <property type="entry name" value="MFS general substrate transporter"/>
    <property type="match status" value="2"/>
</dbReference>
<dbReference type="Gene3D" id="1.20.1250.20">
    <property type="entry name" value="MFS general substrate transporter like domains"/>
    <property type="match status" value="2"/>
</dbReference>
<feature type="transmembrane region" description="Helical" evidence="12">
    <location>
        <begin position="459"/>
        <end position="479"/>
    </location>
</feature>
<dbReference type="InterPro" id="IPR020846">
    <property type="entry name" value="MFS_dom"/>
</dbReference>
<keyword evidence="7" id="KW-0406">Ion transport</keyword>
<dbReference type="InterPro" id="IPR036058">
    <property type="entry name" value="Kazal_dom_sf"/>
</dbReference>
<feature type="domain" description="Kazal-like" evidence="14">
    <location>
        <begin position="849"/>
        <end position="904"/>
    </location>
</feature>
<evidence type="ECO:0000256" key="11">
    <source>
        <dbReference type="SAM" id="MobiDB-lite"/>
    </source>
</evidence>
<dbReference type="InterPro" id="IPR004156">
    <property type="entry name" value="OATP"/>
</dbReference>
<feature type="transmembrane region" description="Helical" evidence="12">
    <location>
        <begin position="804"/>
        <end position="822"/>
    </location>
</feature>
<feature type="transmembrane region" description="Helical" evidence="12">
    <location>
        <begin position="733"/>
        <end position="754"/>
    </location>
</feature>
<evidence type="ECO:0000256" key="7">
    <source>
        <dbReference type="ARBA" id="ARBA00023065"/>
    </source>
</evidence>
<dbReference type="AlphaFoldDB" id="A0A8K1G2Z9"/>
<evidence type="ECO:0000256" key="1">
    <source>
        <dbReference type="ARBA" id="ARBA00004651"/>
    </source>
</evidence>
<dbReference type="GO" id="GO:0016323">
    <property type="term" value="C:basolateral plasma membrane"/>
    <property type="evidence" value="ECO:0007669"/>
    <property type="project" value="TreeGrafter"/>
</dbReference>
<evidence type="ECO:0000313" key="16">
    <source>
        <dbReference type="Proteomes" id="UP000796761"/>
    </source>
</evidence>
<accession>A0A8K1G2Z9</accession>
<feature type="transmembrane region" description="Helical" evidence="12">
    <location>
        <begin position="567"/>
        <end position="594"/>
    </location>
</feature>
<evidence type="ECO:0000259" key="13">
    <source>
        <dbReference type="PROSITE" id="PS50850"/>
    </source>
</evidence>
<evidence type="ECO:0000256" key="9">
    <source>
        <dbReference type="ARBA" id="ARBA00023157"/>
    </source>
</evidence>
<dbReference type="GO" id="GO:0015347">
    <property type="term" value="F:sodium-independent organic anion transmembrane transporter activity"/>
    <property type="evidence" value="ECO:0007669"/>
    <property type="project" value="TreeGrafter"/>
</dbReference>
<feature type="transmembrane region" description="Helical" evidence="12">
    <location>
        <begin position="206"/>
        <end position="234"/>
    </location>
</feature>
<evidence type="ECO:0000256" key="10">
    <source>
        <dbReference type="ARBA" id="ARBA00023180"/>
    </source>
</evidence>
<name>A0A8K1G2Z9_9PASS</name>
<feature type="non-terminal residue" evidence="15">
    <location>
        <position position="1"/>
    </location>
</feature>
<feature type="domain" description="Major facilitator superfamily (MFS) profile" evidence="13">
    <location>
        <begin position="425"/>
        <end position="1047"/>
    </location>
</feature>
<proteinExistence type="inferred from homology"/>
<feature type="transmembrane region" description="Helical" evidence="12">
    <location>
        <begin position="34"/>
        <end position="53"/>
    </location>
</feature>
<feature type="transmembrane region" description="Helical" evidence="12">
    <location>
        <begin position="101"/>
        <end position="123"/>
    </location>
</feature>
<keyword evidence="10" id="KW-0325">Glycoprotein</keyword>
<evidence type="ECO:0000259" key="14">
    <source>
        <dbReference type="PROSITE" id="PS51465"/>
    </source>
</evidence>
<keyword evidence="3" id="KW-0813">Transport</keyword>
<dbReference type="Pfam" id="PF07648">
    <property type="entry name" value="Kazal_2"/>
    <property type="match status" value="1"/>
</dbReference>
<organism evidence="15 16">
    <name type="scientific">Zosterops borbonicus</name>
    <dbReference type="NCBI Taxonomy" id="364589"/>
    <lineage>
        <taxon>Eukaryota</taxon>
        <taxon>Metazoa</taxon>
        <taxon>Chordata</taxon>
        <taxon>Craniata</taxon>
        <taxon>Vertebrata</taxon>
        <taxon>Euteleostomi</taxon>
        <taxon>Archelosauria</taxon>
        <taxon>Archosauria</taxon>
        <taxon>Dinosauria</taxon>
        <taxon>Saurischia</taxon>
        <taxon>Theropoda</taxon>
        <taxon>Coelurosauria</taxon>
        <taxon>Aves</taxon>
        <taxon>Neognathae</taxon>
        <taxon>Neoaves</taxon>
        <taxon>Telluraves</taxon>
        <taxon>Australaves</taxon>
        <taxon>Passeriformes</taxon>
        <taxon>Sylvioidea</taxon>
        <taxon>Zosteropidae</taxon>
        <taxon>Zosterops</taxon>
    </lineage>
</organism>
<comment type="caution">
    <text evidence="15">The sequence shown here is derived from an EMBL/GenBank/DDBJ whole genome shotgun (WGS) entry which is preliminary data.</text>
</comment>
<keyword evidence="4" id="KW-1003">Cell membrane</keyword>
<dbReference type="PROSITE" id="PS51465">
    <property type="entry name" value="KAZAL_2"/>
    <property type="match status" value="1"/>
</dbReference>
<feature type="transmembrane region" description="Helical" evidence="12">
    <location>
        <begin position="615"/>
        <end position="635"/>
    </location>
</feature>
<dbReference type="PANTHER" id="PTHR11388">
    <property type="entry name" value="ORGANIC ANION TRANSPORTER"/>
    <property type="match status" value="1"/>
</dbReference>
<dbReference type="InterPro" id="IPR002350">
    <property type="entry name" value="Kazal_dom"/>
</dbReference>
<evidence type="ECO:0000256" key="2">
    <source>
        <dbReference type="ARBA" id="ARBA00009657"/>
    </source>
</evidence>
<feature type="transmembrane region" description="Helical" evidence="12">
    <location>
        <begin position="655"/>
        <end position="677"/>
    </location>
</feature>
<keyword evidence="6 12" id="KW-1133">Transmembrane helix</keyword>
<evidence type="ECO:0000256" key="4">
    <source>
        <dbReference type="ARBA" id="ARBA00022475"/>
    </source>
</evidence>
<dbReference type="GO" id="GO:0015125">
    <property type="term" value="F:bile acid transmembrane transporter activity"/>
    <property type="evidence" value="ECO:0007669"/>
    <property type="project" value="TreeGrafter"/>
</dbReference>
<feature type="transmembrane region" description="Helical" evidence="12">
    <location>
        <begin position="491"/>
        <end position="512"/>
    </location>
</feature>
<dbReference type="InterPro" id="IPR036259">
    <property type="entry name" value="MFS_trans_sf"/>
</dbReference>
<keyword evidence="9" id="KW-1015">Disulfide bond</keyword>
<dbReference type="GO" id="GO:0043252">
    <property type="term" value="P:sodium-independent organic anion transport"/>
    <property type="evidence" value="ECO:0007669"/>
    <property type="project" value="TreeGrafter"/>
</dbReference>
<dbReference type="EMBL" id="SWJQ01000809">
    <property type="protein sequence ID" value="TRZ10768.1"/>
    <property type="molecule type" value="Genomic_DNA"/>
</dbReference>
<dbReference type="PANTHER" id="PTHR11388:SF83">
    <property type="entry name" value="SOLUTE CARRIER ORGANIC ANION TRANSPORTER FAMILY MEMBER"/>
    <property type="match status" value="1"/>
</dbReference>
<gene>
    <name evidence="15" type="ORF">HGM15179_016340</name>
</gene>
<feature type="transmembrane region" description="Helical" evidence="12">
    <location>
        <begin position="766"/>
        <end position="792"/>
    </location>
</feature>
<evidence type="ECO:0000256" key="5">
    <source>
        <dbReference type="ARBA" id="ARBA00022692"/>
    </source>
</evidence>
<evidence type="ECO:0000256" key="3">
    <source>
        <dbReference type="ARBA" id="ARBA00022448"/>
    </source>
</evidence>
<evidence type="ECO:0000256" key="12">
    <source>
        <dbReference type="SAM" id="Phobius"/>
    </source>
</evidence>
<dbReference type="PROSITE" id="PS50850">
    <property type="entry name" value="MFS"/>
    <property type="match status" value="1"/>
</dbReference>
<keyword evidence="8 12" id="KW-0472">Membrane</keyword>
<comment type="similarity">
    <text evidence="2">Belongs to the organo anion transporter (TC 2.A.60) family.</text>
</comment>
<feature type="region of interest" description="Disordered" evidence="11">
    <location>
        <begin position="1069"/>
        <end position="1090"/>
    </location>
</feature>
<evidence type="ECO:0000256" key="6">
    <source>
        <dbReference type="ARBA" id="ARBA00022989"/>
    </source>
</evidence>
<dbReference type="FunFam" id="1.20.1250.20:FF:000210">
    <property type="entry name" value="Solute carrier organic anion transporter family member"/>
    <property type="match status" value="1"/>
</dbReference>
<evidence type="ECO:0000313" key="15">
    <source>
        <dbReference type="EMBL" id="TRZ10768.1"/>
    </source>
</evidence>
<sequence length="1090" mass="119872">TQKQTSISIKKGNMKEHGKPHAEDKFCCISKLQVFLLALSLAFLGKTMSGAYMNSMYTQIEKQFNIPASLVGIINGSFEIGNLLLIAFVSYFGAKLHRPRIIALGCTILSFGCLLISLPHFLFGRYRIESSISQRENISVMPLCLVNPNSSLPTEESSTECEKEPGSLLWIFVMVGNIVRGMGETPIMPLGISYLEDFAKAENSPFYLGCLHTATIIGPFLGLLLASFCAELFVDIGSVGADEITITATDARWVGAWWLGILICALLNLLVGIPFWFLPKSLVKEGETNDPEEASEKSVAPLQENDKNETKQTMYEIAKDFIPFLKALFHNTVYMLFICITVLQFSAFDGMISFMPKYLEQQFGKSASDAIFLIGRPTYQTWRRKTMDRPITTGQLKEKSVFQDSEGSAVPAKTVCHNCSKLKIFLGALAFSFFAKGFSGSYMKSMSSQIERRFEISSSIVGIIDGSFEIGNLMVMVLVSYLGPRVHRPKIIAVGCLIMSVGAFLSVMPQFLMGRYNYERITVSVDNSSTSVSACSPVKSEGPPATDATETLSTVINAGCEKTTNSYLWLFVLVGNLLRGIGEAPIMPLGVSYIDDFSKEENSAFYIGLVRSAGMFGPTLGFLLGSFCASVWVDIGVMDIDAISINPKDTRWVGVWWLGLLICGAVNFIASLPFWFLPYSLPKEGENDNLKISHLSVQGDPCKIDPPAQPQLKFSEAVKDFFPALRKLFGNPIFVVFIFLTILQYNSLVGIITYETKFMEQQFNVSVAKAIFLIGVVLLPVTILGMFLGGFLIKKFKLHITEMAKFACITFIVAYLLNLLYFTCSCEVLQVAGLTAPYSGMKHLSSSKHIYMASCNAECRCNVDQWDPVCGENGITYMTACFAGCKSSSGTGRNMVFHNCSCVEGQGLGLGNSSAVLGQCQRESCTKAFPYFLALQTACAFILALGGTPTYMIMFRSVSPDLKSFAVGIETLGGRVLGGLPAPIYFGALIDETCLKWGTKSCGGSGSCRVYDTKEFRNVYLGLIAGLRAGCCLLYIVLFVLIMKRFKSDGKEMTDIKNAERWTSKEVDTANKREILPGSRTSEESEETYM</sequence>
<feature type="region of interest" description="Disordered" evidence="11">
    <location>
        <begin position="1"/>
        <end position="20"/>
    </location>
</feature>
<dbReference type="OrthoDB" id="5062115at2759"/>
<dbReference type="Proteomes" id="UP000796761">
    <property type="component" value="Unassembled WGS sequence"/>
</dbReference>
<keyword evidence="16" id="KW-1185">Reference proteome</keyword>